<proteinExistence type="predicted"/>
<organism evidence="1">
    <name type="scientific">marine sediment metagenome</name>
    <dbReference type="NCBI Taxonomy" id="412755"/>
    <lineage>
        <taxon>unclassified sequences</taxon>
        <taxon>metagenomes</taxon>
        <taxon>ecological metagenomes</taxon>
    </lineage>
</organism>
<dbReference type="AlphaFoldDB" id="X1L9Y7"/>
<sequence>RPEFALSDVLGTAQELLESQADLTQKLEEMGKEIDKHPPFLTLR</sequence>
<feature type="non-terminal residue" evidence="1">
    <location>
        <position position="1"/>
    </location>
</feature>
<accession>X1L9Y7</accession>
<evidence type="ECO:0000313" key="1">
    <source>
        <dbReference type="EMBL" id="GAI15888.1"/>
    </source>
</evidence>
<name>X1L9Y7_9ZZZZ</name>
<reference evidence="1" key="1">
    <citation type="journal article" date="2014" name="Front. Microbiol.">
        <title>High frequency of phylogenetically diverse reductive dehalogenase-homologous genes in deep subseafloor sedimentary metagenomes.</title>
        <authorList>
            <person name="Kawai M."/>
            <person name="Futagami T."/>
            <person name="Toyoda A."/>
            <person name="Takaki Y."/>
            <person name="Nishi S."/>
            <person name="Hori S."/>
            <person name="Arai W."/>
            <person name="Tsubouchi T."/>
            <person name="Morono Y."/>
            <person name="Uchiyama I."/>
            <person name="Ito T."/>
            <person name="Fujiyama A."/>
            <person name="Inagaki F."/>
            <person name="Takami H."/>
        </authorList>
    </citation>
    <scope>NUCLEOTIDE SEQUENCE</scope>
    <source>
        <strain evidence="1">Expedition CK06-06</strain>
    </source>
</reference>
<protein>
    <submittedName>
        <fullName evidence="1">Uncharacterized protein</fullName>
    </submittedName>
</protein>
<gene>
    <name evidence="1" type="ORF">S06H3_18579</name>
</gene>
<comment type="caution">
    <text evidence="1">The sequence shown here is derived from an EMBL/GenBank/DDBJ whole genome shotgun (WGS) entry which is preliminary data.</text>
</comment>
<dbReference type="EMBL" id="BARV01009417">
    <property type="protein sequence ID" value="GAI15888.1"/>
    <property type="molecule type" value="Genomic_DNA"/>
</dbReference>